<proteinExistence type="predicted"/>
<sequence>MSRPPAPPPVRRRWRPSGSTVFIVLGVLSYLALRELPPDNSLARVKAAGVLNVCLPSTLPPFVSSDGSAATGTEAAMIERVARRIGVPVGWNVQAAWGTSPDPVDWGVRPESCDMLAGGIVSTAETQGLMQVLPYTRSGWAQLTTTATPRHLAVLTNHWGLAADDAFGWADTRDLDFVAVASAQEALTALQSGERDSVLGLAAEVAWLRDRLPGSTVRTVDDLPVQTLALGMWKNNITLKRVVTAELKLHSRFQGY</sequence>
<evidence type="ECO:0000313" key="1">
    <source>
        <dbReference type="EMBL" id="MFC3834695.1"/>
    </source>
</evidence>
<comment type="caution">
    <text evidence="1">The sequence shown here is derived from an EMBL/GenBank/DDBJ whole genome shotgun (WGS) entry which is preliminary data.</text>
</comment>
<gene>
    <name evidence="1" type="ORF">ACFOSB_17700</name>
</gene>
<reference evidence="2" key="1">
    <citation type="journal article" date="2019" name="Int. J. Syst. Evol. Microbiol.">
        <title>The Global Catalogue of Microorganisms (GCM) 10K type strain sequencing project: providing services to taxonomists for standard genome sequencing and annotation.</title>
        <authorList>
            <consortium name="The Broad Institute Genomics Platform"/>
            <consortium name="The Broad Institute Genome Sequencing Center for Infectious Disease"/>
            <person name="Wu L."/>
            <person name="Ma J."/>
        </authorList>
    </citation>
    <scope>NUCLEOTIDE SEQUENCE [LARGE SCALE GENOMIC DNA]</scope>
    <source>
        <strain evidence="2">CCTCC AB 2017081</strain>
    </source>
</reference>
<accession>A0ABV7ZCI1</accession>
<dbReference type="Proteomes" id="UP001595803">
    <property type="component" value="Unassembled WGS sequence"/>
</dbReference>
<protein>
    <submittedName>
        <fullName evidence="1">Transporter substrate-binding domain-containing protein</fullName>
    </submittedName>
</protein>
<dbReference type="EMBL" id="JBHRZG010000024">
    <property type="protein sequence ID" value="MFC3834695.1"/>
    <property type="molecule type" value="Genomic_DNA"/>
</dbReference>
<keyword evidence="2" id="KW-1185">Reference proteome</keyword>
<dbReference type="RefSeq" id="WP_322472304.1">
    <property type="nucleotide sequence ID" value="NZ_JBHRZG010000024.1"/>
</dbReference>
<evidence type="ECO:0000313" key="2">
    <source>
        <dbReference type="Proteomes" id="UP001595803"/>
    </source>
</evidence>
<organism evidence="1 2">
    <name type="scientific">Deinococcus rufus</name>
    <dbReference type="NCBI Taxonomy" id="2136097"/>
    <lineage>
        <taxon>Bacteria</taxon>
        <taxon>Thermotogati</taxon>
        <taxon>Deinococcota</taxon>
        <taxon>Deinococci</taxon>
        <taxon>Deinococcales</taxon>
        <taxon>Deinococcaceae</taxon>
        <taxon>Deinococcus</taxon>
    </lineage>
</organism>
<dbReference type="Gene3D" id="3.40.190.10">
    <property type="entry name" value="Periplasmic binding protein-like II"/>
    <property type="match status" value="2"/>
</dbReference>
<dbReference type="SUPFAM" id="SSF53850">
    <property type="entry name" value="Periplasmic binding protein-like II"/>
    <property type="match status" value="1"/>
</dbReference>
<name>A0ABV7ZCI1_9DEIO</name>